<organism evidence="1 2">
    <name type="scientific">Bremerella cremea</name>
    <dbReference type="NCBI Taxonomy" id="1031537"/>
    <lineage>
        <taxon>Bacteria</taxon>
        <taxon>Pseudomonadati</taxon>
        <taxon>Planctomycetota</taxon>
        <taxon>Planctomycetia</taxon>
        <taxon>Pirellulales</taxon>
        <taxon>Pirellulaceae</taxon>
        <taxon>Bremerella</taxon>
    </lineage>
</organism>
<reference evidence="1 2" key="1">
    <citation type="submission" date="2018-07" db="EMBL/GenBank/DDBJ databases">
        <title>Comparative genomes isolates from brazilian mangrove.</title>
        <authorList>
            <person name="De Araujo J.E."/>
            <person name="Taketani R.G."/>
            <person name="Silva M.C.P."/>
            <person name="Lourenco M.V."/>
            <person name="Oliveira V.M."/>
            <person name="Andreote F.D."/>
        </authorList>
    </citation>
    <scope>NUCLEOTIDE SEQUENCE [LARGE SCALE GENOMIC DNA]</scope>
    <source>
        <strain evidence="1 2">HEX PRIS-MGV</strain>
    </source>
</reference>
<dbReference type="EMBL" id="QPEX01000010">
    <property type="protein sequence ID" value="RCS54521.1"/>
    <property type="molecule type" value="Genomic_DNA"/>
</dbReference>
<dbReference type="RefSeq" id="WP_114367586.1">
    <property type="nucleotide sequence ID" value="NZ_QPEX01000010.1"/>
</dbReference>
<name>A0A368KW26_9BACT</name>
<dbReference type="InterPro" id="IPR050708">
    <property type="entry name" value="T6SS_VgrG/RHS"/>
</dbReference>
<proteinExistence type="predicted"/>
<evidence type="ECO:0000313" key="2">
    <source>
        <dbReference type="Proteomes" id="UP000253562"/>
    </source>
</evidence>
<evidence type="ECO:0008006" key="3">
    <source>
        <dbReference type="Google" id="ProtNLM"/>
    </source>
</evidence>
<dbReference type="InterPro" id="IPR022385">
    <property type="entry name" value="Rhs_assc_core"/>
</dbReference>
<dbReference type="PANTHER" id="PTHR32305">
    <property type="match status" value="1"/>
</dbReference>
<accession>A0A368KW26</accession>
<protein>
    <recommendedName>
        <fullName evidence="3">RHS repeat-associated core domain-containing protein</fullName>
    </recommendedName>
</protein>
<dbReference type="Proteomes" id="UP000253562">
    <property type="component" value="Unassembled WGS sequence"/>
</dbReference>
<dbReference type="AlphaFoldDB" id="A0A368KW26"/>
<sequence>MYDPTIGQWLSEDPIEFDAEDTNLRRYVGNSPTNFIDPSGLEKYIEETNKDKSTTITVKENWTIILLYGHGASTKPHTFNFRDSQQAGGFIGCDAGATNKKVPEHWQIEGLMMVEKRHIHTGAGNPSGGPTHTRKYWIDEAVKGAIKKAKEWLKTYPDRCKKVEIIFVLAGGWDPTQPDYGTITVTNDGVTATSDNIILPDDE</sequence>
<gene>
    <name evidence="1" type="ORF">DTL42_05110</name>
</gene>
<dbReference type="NCBIfam" id="TIGR03696">
    <property type="entry name" value="Rhs_assc_core"/>
    <property type="match status" value="1"/>
</dbReference>
<dbReference type="OrthoDB" id="292896at2"/>
<dbReference type="PANTHER" id="PTHR32305:SF15">
    <property type="entry name" value="PROTEIN RHSA-RELATED"/>
    <property type="match status" value="1"/>
</dbReference>
<dbReference type="Gene3D" id="2.180.10.10">
    <property type="entry name" value="RHS repeat-associated core"/>
    <property type="match status" value="1"/>
</dbReference>
<comment type="caution">
    <text evidence="1">The sequence shown here is derived from an EMBL/GenBank/DDBJ whole genome shotgun (WGS) entry which is preliminary data.</text>
</comment>
<evidence type="ECO:0000313" key="1">
    <source>
        <dbReference type="EMBL" id="RCS54521.1"/>
    </source>
</evidence>